<evidence type="ECO:0000256" key="3">
    <source>
        <dbReference type="ARBA" id="ARBA00022691"/>
    </source>
</evidence>
<name>A0ABW0Z6Q4_9ACTN</name>
<dbReference type="PANTHER" id="PTHR43712">
    <property type="entry name" value="PUTATIVE (AFU_ORTHOLOGUE AFUA_4G14580)-RELATED"/>
    <property type="match status" value="1"/>
</dbReference>
<dbReference type="GO" id="GO:0008168">
    <property type="term" value="F:methyltransferase activity"/>
    <property type="evidence" value="ECO:0007669"/>
    <property type="project" value="UniProtKB-KW"/>
</dbReference>
<keyword evidence="7" id="KW-1185">Reference proteome</keyword>
<evidence type="ECO:0000259" key="5">
    <source>
        <dbReference type="Pfam" id="PF08100"/>
    </source>
</evidence>
<sequence length="344" mass="35889">MTAPRAATPSPGDIDRLGLGFATAKILLTALRLGLFTALAGGPRTPRKLRDELGLHGRGIEDFLHALTALGLLERTPDGYRNAPVARERLVRGPGYAGGFLEGADAVLYPAWAGLEQALRTGAPQNTGGIEDMLADPHRRQGYLGMMDALSAPLAPYVAAALDWRAHTVVADVGGARGNLLSLLLREHPHLRGIVFDRPQNAPACAEHTRGLGTGDRIAFTGGDFFTDALPACDAMVVGHVLADFSEDERRALVRSAYKALAPGGALLVYDPMPDPAHPDLSAAVGSLHMLVMSPAGAGYPPHNCAQWLAEAGFTGVRTLPAGPGNTVVTGHKPKAAAASGNGH</sequence>
<dbReference type="GO" id="GO:0032259">
    <property type="term" value="P:methylation"/>
    <property type="evidence" value="ECO:0007669"/>
    <property type="project" value="UniProtKB-KW"/>
</dbReference>
<dbReference type="PANTHER" id="PTHR43712:SF2">
    <property type="entry name" value="O-METHYLTRANSFERASE CICE"/>
    <property type="match status" value="1"/>
</dbReference>
<feature type="domain" description="O-methyltransferase C-terminal" evidence="4">
    <location>
        <begin position="132"/>
        <end position="314"/>
    </location>
</feature>
<dbReference type="InterPro" id="IPR036388">
    <property type="entry name" value="WH-like_DNA-bd_sf"/>
</dbReference>
<evidence type="ECO:0000256" key="2">
    <source>
        <dbReference type="ARBA" id="ARBA00022679"/>
    </source>
</evidence>
<dbReference type="EMBL" id="JBHSPB010000018">
    <property type="protein sequence ID" value="MFC5723488.1"/>
    <property type="molecule type" value="Genomic_DNA"/>
</dbReference>
<dbReference type="RefSeq" id="WP_390319743.1">
    <property type="nucleotide sequence ID" value="NZ_JBHSPB010000018.1"/>
</dbReference>
<gene>
    <name evidence="6" type="ORF">ACFP1Z_25315</name>
</gene>
<dbReference type="PROSITE" id="PS51683">
    <property type="entry name" value="SAM_OMT_II"/>
    <property type="match status" value="1"/>
</dbReference>
<evidence type="ECO:0000313" key="6">
    <source>
        <dbReference type="EMBL" id="MFC5723488.1"/>
    </source>
</evidence>
<comment type="caution">
    <text evidence="6">The sequence shown here is derived from an EMBL/GenBank/DDBJ whole genome shotgun (WGS) entry which is preliminary data.</text>
</comment>
<dbReference type="Proteomes" id="UP001596083">
    <property type="component" value="Unassembled WGS sequence"/>
</dbReference>
<dbReference type="InterPro" id="IPR029063">
    <property type="entry name" value="SAM-dependent_MTases_sf"/>
</dbReference>
<proteinExistence type="predicted"/>
<evidence type="ECO:0000313" key="7">
    <source>
        <dbReference type="Proteomes" id="UP001596083"/>
    </source>
</evidence>
<dbReference type="InterPro" id="IPR001077">
    <property type="entry name" value="COMT_C"/>
</dbReference>
<dbReference type="Pfam" id="PF00891">
    <property type="entry name" value="Methyltransf_2"/>
    <property type="match status" value="1"/>
</dbReference>
<dbReference type="CDD" id="cd02440">
    <property type="entry name" value="AdoMet_MTases"/>
    <property type="match status" value="1"/>
</dbReference>
<keyword evidence="1 6" id="KW-0489">Methyltransferase</keyword>
<evidence type="ECO:0000256" key="1">
    <source>
        <dbReference type="ARBA" id="ARBA00022603"/>
    </source>
</evidence>
<accession>A0ABW0Z6Q4</accession>
<keyword evidence="3" id="KW-0949">S-adenosyl-L-methionine</keyword>
<dbReference type="InterPro" id="IPR012967">
    <property type="entry name" value="COMT_dimerisation"/>
</dbReference>
<evidence type="ECO:0000259" key="4">
    <source>
        <dbReference type="Pfam" id="PF00891"/>
    </source>
</evidence>
<protein>
    <submittedName>
        <fullName evidence="6">Methyltransferase</fullName>
    </submittedName>
</protein>
<keyword evidence="2" id="KW-0808">Transferase</keyword>
<dbReference type="Gene3D" id="3.40.50.150">
    <property type="entry name" value="Vaccinia Virus protein VP39"/>
    <property type="match status" value="1"/>
</dbReference>
<dbReference type="SUPFAM" id="SSF46785">
    <property type="entry name" value="Winged helix' DNA-binding domain"/>
    <property type="match status" value="1"/>
</dbReference>
<dbReference type="SUPFAM" id="SSF53335">
    <property type="entry name" value="S-adenosyl-L-methionine-dependent methyltransferases"/>
    <property type="match status" value="1"/>
</dbReference>
<dbReference type="Gene3D" id="1.10.10.10">
    <property type="entry name" value="Winged helix-like DNA-binding domain superfamily/Winged helix DNA-binding domain"/>
    <property type="match status" value="1"/>
</dbReference>
<dbReference type="InterPro" id="IPR016461">
    <property type="entry name" value="COMT-like"/>
</dbReference>
<dbReference type="Pfam" id="PF08100">
    <property type="entry name" value="Dimerisation"/>
    <property type="match status" value="1"/>
</dbReference>
<dbReference type="InterPro" id="IPR036390">
    <property type="entry name" value="WH_DNA-bd_sf"/>
</dbReference>
<feature type="domain" description="O-methyltransferase dimerisation" evidence="5">
    <location>
        <begin position="19"/>
        <end position="88"/>
    </location>
</feature>
<reference evidence="7" key="1">
    <citation type="journal article" date="2019" name="Int. J. Syst. Evol. Microbiol.">
        <title>The Global Catalogue of Microorganisms (GCM) 10K type strain sequencing project: providing services to taxonomists for standard genome sequencing and annotation.</title>
        <authorList>
            <consortium name="The Broad Institute Genomics Platform"/>
            <consortium name="The Broad Institute Genome Sequencing Center for Infectious Disease"/>
            <person name="Wu L."/>
            <person name="Ma J."/>
        </authorList>
    </citation>
    <scope>NUCLEOTIDE SEQUENCE [LARGE SCALE GENOMIC DNA]</scope>
    <source>
        <strain evidence="7">CGMCC 4.7304</strain>
    </source>
</reference>
<organism evidence="6 7">
    <name type="scientific">Streptomyces gamaensis</name>
    <dbReference type="NCBI Taxonomy" id="1763542"/>
    <lineage>
        <taxon>Bacteria</taxon>
        <taxon>Bacillati</taxon>
        <taxon>Actinomycetota</taxon>
        <taxon>Actinomycetes</taxon>
        <taxon>Kitasatosporales</taxon>
        <taxon>Streptomycetaceae</taxon>
        <taxon>Streptomyces</taxon>
    </lineage>
</organism>